<dbReference type="SUPFAM" id="SSF55729">
    <property type="entry name" value="Acyl-CoA N-acyltransferases (Nat)"/>
    <property type="match status" value="1"/>
</dbReference>
<dbReference type="InterPro" id="IPR038740">
    <property type="entry name" value="BioF2-like_GNAT_dom"/>
</dbReference>
<accession>A0ABP7CJR1</accession>
<dbReference type="EMBL" id="BAAAYX010000002">
    <property type="protein sequence ID" value="GAA3689923.1"/>
    <property type="molecule type" value="Genomic_DNA"/>
</dbReference>
<proteinExistence type="predicted"/>
<comment type="caution">
    <text evidence="2">The sequence shown here is derived from an EMBL/GenBank/DDBJ whole genome shotgun (WGS) entry which is preliminary data.</text>
</comment>
<evidence type="ECO:0000259" key="1">
    <source>
        <dbReference type="Pfam" id="PF13480"/>
    </source>
</evidence>
<reference evidence="3" key="1">
    <citation type="journal article" date="2019" name="Int. J. Syst. Evol. Microbiol.">
        <title>The Global Catalogue of Microorganisms (GCM) 10K type strain sequencing project: providing services to taxonomists for standard genome sequencing and annotation.</title>
        <authorList>
            <consortium name="The Broad Institute Genomics Platform"/>
            <consortium name="The Broad Institute Genome Sequencing Center for Infectious Disease"/>
            <person name="Wu L."/>
            <person name="Ma J."/>
        </authorList>
    </citation>
    <scope>NUCLEOTIDE SEQUENCE [LARGE SCALE GENOMIC DNA]</scope>
    <source>
        <strain evidence="3">JCM 16548</strain>
    </source>
</reference>
<evidence type="ECO:0000313" key="3">
    <source>
        <dbReference type="Proteomes" id="UP001500051"/>
    </source>
</evidence>
<dbReference type="RefSeq" id="WP_344810293.1">
    <property type="nucleotide sequence ID" value="NZ_BAAAYX010000002.1"/>
</dbReference>
<evidence type="ECO:0000313" key="2">
    <source>
        <dbReference type="EMBL" id="GAA3689923.1"/>
    </source>
</evidence>
<keyword evidence="3" id="KW-1185">Reference proteome</keyword>
<sequence>MTELGQAKSPADTRPAGVVSSVPVASADLRLIEPGPDDRRAWWRAVVDSDPDALPEHTPEWVDAICASGSYQDATRFYADADGRRFVVPLVRRTGVAGWGGWLLSPPPAWGMGGVVGRGLDESTLRQILTDLVGLGAQRVWIRPDPTRAGLWEAATDDSSLAVGRHAHVVDLDGGVDAVWARLHRGTRKYVRRAERAGVRIEVDRAGDLLDTYYDLYLTSVDRWAARQHEPLRLARWRARRRDPLEKLVRMSHHLGPDFVLTMAFVDDEPAYGSIMLLGQTAHVTRSAMDVDRVGSTKAGSLVQWSMLQLACAHGCRTYHLGESGRSQPLAQFKESFGAVGIDYAEHRYERLPFTVADHRLRAVAKKVLRFRDV</sequence>
<dbReference type="InterPro" id="IPR016181">
    <property type="entry name" value="Acyl_CoA_acyltransferase"/>
</dbReference>
<dbReference type="Proteomes" id="UP001500051">
    <property type="component" value="Unassembled WGS sequence"/>
</dbReference>
<feature type="domain" description="BioF2-like acetyltransferase" evidence="1">
    <location>
        <begin position="185"/>
        <end position="323"/>
    </location>
</feature>
<dbReference type="Pfam" id="PF13480">
    <property type="entry name" value="Acetyltransf_6"/>
    <property type="match status" value="1"/>
</dbReference>
<organism evidence="2 3">
    <name type="scientific">Microlunatus aurantiacus</name>
    <dbReference type="NCBI Taxonomy" id="446786"/>
    <lineage>
        <taxon>Bacteria</taxon>
        <taxon>Bacillati</taxon>
        <taxon>Actinomycetota</taxon>
        <taxon>Actinomycetes</taxon>
        <taxon>Propionibacteriales</taxon>
        <taxon>Propionibacteriaceae</taxon>
        <taxon>Microlunatus</taxon>
    </lineage>
</organism>
<gene>
    <name evidence="2" type="ORF">GCM10022204_00870</name>
</gene>
<protein>
    <recommendedName>
        <fullName evidence="1">BioF2-like acetyltransferase domain-containing protein</fullName>
    </recommendedName>
</protein>
<name>A0ABP7CJR1_9ACTN</name>
<dbReference type="Gene3D" id="3.40.630.30">
    <property type="match status" value="1"/>
</dbReference>